<evidence type="ECO:0000259" key="2">
    <source>
        <dbReference type="Pfam" id="PF00326"/>
    </source>
</evidence>
<dbReference type="SUPFAM" id="SSF82171">
    <property type="entry name" value="DPP6 N-terminal domain-like"/>
    <property type="match status" value="1"/>
</dbReference>
<feature type="domain" description="Peptidase S9 prolyl oligopeptidase catalytic" evidence="2">
    <location>
        <begin position="737"/>
        <end position="913"/>
    </location>
</feature>
<dbReference type="Proteomes" id="UP000484164">
    <property type="component" value="Unassembled WGS sequence"/>
</dbReference>
<proteinExistence type="predicted"/>
<dbReference type="Gene3D" id="3.40.50.1820">
    <property type="entry name" value="alpha/beta hydrolase"/>
    <property type="match status" value="1"/>
</dbReference>
<gene>
    <name evidence="3" type="ORF">F8C82_00455</name>
</gene>
<feature type="chain" id="PRO_5027082326" evidence="1">
    <location>
        <begin position="19"/>
        <end position="942"/>
    </location>
</feature>
<accession>A0A6L3ZFT4</accession>
<dbReference type="GO" id="GO:0006508">
    <property type="term" value="P:proteolysis"/>
    <property type="evidence" value="ECO:0007669"/>
    <property type="project" value="InterPro"/>
</dbReference>
<dbReference type="EMBL" id="WBVQ01000001">
    <property type="protein sequence ID" value="KAB2816902.1"/>
    <property type="molecule type" value="Genomic_DNA"/>
</dbReference>
<dbReference type="InterPro" id="IPR050278">
    <property type="entry name" value="Serine_Prot_S9B/DPPIV"/>
</dbReference>
<sequence length="942" mass="108204">MRKLLFTLFAISSFYSWAQLRALDHSDYDGWNRISTYTLANDGKYMAVQTSPQEGDSHVDLIKTRNGRSTRYERASGPSFTADGKWLFFTVSPAYAEVRRLKLKDTPKDEMPEDHLVRVNVRSGKTDTIFNVSSFDVHQNQGAYISIFLEDEKEVEEEEDADSTTTTTDYFWDGEEKVGSGYTDEDAKRLVIWNLETNVRDTIERASELKWASKVANAVIIQSAGDSTQPATVLRWFNDQPYTAIDTAFEGVKKLSMDELGVHVAYLVTHDSENADIHYYDLKLSEGSAWASVVLEAESDQLPEGWMLSEFNSLNFSEDGRSLYMATRPVPFIPEEDTTVLESEKVSLDIWSWTDEDIQPMQKINSRDDKHRSYEGRFILAEKKWVQLEDETVEHVRVDLESELDYTVGYMVPHSERASMSWNYPTPMDFYIVDLNTGEKKRIVTGVRSWPSLSPAGKYVYWWDGASLQWKGYRVEDGQDLILSANISTPVYDEEHDTPNEPGSYGYAGWSEGDENFYIYDAYDIWSVIPGGSATNMTGGKGRNANTRYRYIQLDRDQRFLSTRGDWILESFNESDKSNAYVEFSLENRKMETLVGGDFMLSDLMKADSAEVYVYRKQTFVDYPELYVVRGDDLADAEVVTETNPQQSDVRWGTSELVEWTTPTGIELQGLLYKPQDFDPTKKYPVLVYFYETYSDLLHRHYLPAPSASVINFPYFLSNEYVIFIPDVVYEEGRPGKSAEDCILSGAQMIAQYPWADASNMAIQGQSWGGYQVAHLVTRTDMFKCAMAGAPVSNMTSAYGGIRWGSGMSREFQYERTQSRIGGTLWERTDLYLENSPVFYAHQVETPLLIMHNDNDGAVPWYQGIEYFMALRRLQKPVWMLVYNGEEHNLMQRHNRKDLSVRMAQFFDHYLKGAPAPEWMVKGRPYNEKDFNSAINEYNENE</sequence>
<dbReference type="SUPFAM" id="SSF53474">
    <property type="entry name" value="alpha/beta-Hydrolases"/>
    <property type="match status" value="1"/>
</dbReference>
<feature type="signal peptide" evidence="1">
    <location>
        <begin position="1"/>
        <end position="18"/>
    </location>
</feature>
<dbReference type="PANTHER" id="PTHR11731">
    <property type="entry name" value="PROTEASE FAMILY S9B,C DIPEPTIDYL-PEPTIDASE IV-RELATED"/>
    <property type="match status" value="1"/>
</dbReference>
<keyword evidence="4" id="KW-1185">Reference proteome</keyword>
<dbReference type="InterPro" id="IPR001375">
    <property type="entry name" value="Peptidase_S9_cat"/>
</dbReference>
<dbReference type="GO" id="GO:0008236">
    <property type="term" value="F:serine-type peptidase activity"/>
    <property type="evidence" value="ECO:0007669"/>
    <property type="project" value="InterPro"/>
</dbReference>
<dbReference type="InterPro" id="IPR029058">
    <property type="entry name" value="AB_hydrolase_fold"/>
</dbReference>
<dbReference type="GO" id="GO:0008239">
    <property type="term" value="F:dipeptidyl-peptidase activity"/>
    <property type="evidence" value="ECO:0007669"/>
    <property type="project" value="TreeGrafter"/>
</dbReference>
<protein>
    <submittedName>
        <fullName evidence="3">S9 family peptidase</fullName>
    </submittedName>
</protein>
<evidence type="ECO:0000256" key="1">
    <source>
        <dbReference type="SAM" id="SignalP"/>
    </source>
</evidence>
<reference evidence="3 4" key="1">
    <citation type="submission" date="2019-10" db="EMBL/GenBank/DDBJ databases">
        <title>Genome sequence of Phaeocystidibacter marisrubri JCM30614 (type strain).</title>
        <authorList>
            <person name="Bowman J.P."/>
        </authorList>
    </citation>
    <scope>NUCLEOTIDE SEQUENCE [LARGE SCALE GENOMIC DNA]</scope>
    <source>
        <strain evidence="3 4">JCM 30614</strain>
    </source>
</reference>
<dbReference type="RefSeq" id="WP_151691474.1">
    <property type="nucleotide sequence ID" value="NZ_BMGX01000002.1"/>
</dbReference>
<evidence type="ECO:0000313" key="3">
    <source>
        <dbReference type="EMBL" id="KAB2816902.1"/>
    </source>
</evidence>
<comment type="caution">
    <text evidence="3">The sequence shown here is derived from an EMBL/GenBank/DDBJ whole genome shotgun (WGS) entry which is preliminary data.</text>
</comment>
<name>A0A6L3ZFT4_9FLAO</name>
<evidence type="ECO:0000313" key="4">
    <source>
        <dbReference type="Proteomes" id="UP000484164"/>
    </source>
</evidence>
<dbReference type="PANTHER" id="PTHR11731:SF193">
    <property type="entry name" value="DIPEPTIDYL PEPTIDASE 9"/>
    <property type="match status" value="1"/>
</dbReference>
<dbReference type="OrthoDB" id="9812921at2"/>
<keyword evidence="1" id="KW-0732">Signal</keyword>
<dbReference type="AlphaFoldDB" id="A0A6L3ZFT4"/>
<dbReference type="Pfam" id="PF00326">
    <property type="entry name" value="Peptidase_S9"/>
    <property type="match status" value="1"/>
</dbReference>
<organism evidence="3 4">
    <name type="scientific">Phaeocystidibacter marisrubri</name>
    <dbReference type="NCBI Taxonomy" id="1577780"/>
    <lineage>
        <taxon>Bacteria</taxon>
        <taxon>Pseudomonadati</taxon>
        <taxon>Bacteroidota</taxon>
        <taxon>Flavobacteriia</taxon>
        <taxon>Flavobacteriales</taxon>
        <taxon>Phaeocystidibacteraceae</taxon>
        <taxon>Phaeocystidibacter</taxon>
    </lineage>
</organism>